<dbReference type="EMBL" id="SOIP01000258">
    <property type="protein sequence ID" value="TET81253.1"/>
    <property type="molecule type" value="Genomic_DNA"/>
</dbReference>
<evidence type="ECO:0008006" key="3">
    <source>
        <dbReference type="Google" id="ProtNLM"/>
    </source>
</evidence>
<comment type="caution">
    <text evidence="1">The sequence shown here is derived from an EMBL/GenBank/DDBJ whole genome shotgun (WGS) entry which is preliminary data.</text>
</comment>
<reference evidence="1 2" key="1">
    <citation type="submission" date="2019-03" db="EMBL/GenBank/DDBJ databases">
        <title>Metabolic potential of uncultured bacteria and archaea associated with petroleum seepage in deep-sea sediments.</title>
        <authorList>
            <person name="Dong X."/>
            <person name="Hubert C."/>
        </authorList>
    </citation>
    <scope>NUCLEOTIDE SEQUENCE [LARGE SCALE GENOMIC DNA]</scope>
    <source>
        <strain evidence="1">E29_bin36</strain>
    </source>
</reference>
<proteinExistence type="predicted"/>
<accession>A0A523XPM2</accession>
<evidence type="ECO:0000313" key="2">
    <source>
        <dbReference type="Proteomes" id="UP000315534"/>
    </source>
</evidence>
<name>A0A523XPM2_UNCT6</name>
<evidence type="ECO:0000313" key="1">
    <source>
        <dbReference type="EMBL" id="TET81253.1"/>
    </source>
</evidence>
<dbReference type="AlphaFoldDB" id="A0A523XPM2"/>
<gene>
    <name evidence="1" type="ORF">E3J38_04240</name>
</gene>
<dbReference type="Proteomes" id="UP000315534">
    <property type="component" value="Unassembled WGS sequence"/>
</dbReference>
<sequence>MTGYIENPKTRGSGIICCIPQAERCPMECEECFFQSGRSYLEPLGKNLPNMPTLEEVGHRVVRVNDGGDSGIRFHQVIRDTKKYPLKFYNTSIPQVLDEFPAPVVLTVNPGERTDKHFYRVETEENLKKLMFVRARVNTWNGPLVDKIVEWYSAKKIPIVLTFMAYYKQPIPELYQRNYIYRIRTSNPYWAITTETWDLIMRLYAHNKWVHSCGKIEGEEGTTLCRFCGNCLREFYATMERMKGD</sequence>
<organism evidence="1 2">
    <name type="scientific">candidate division TA06 bacterium</name>
    <dbReference type="NCBI Taxonomy" id="2250710"/>
    <lineage>
        <taxon>Bacteria</taxon>
        <taxon>Bacteria division TA06</taxon>
    </lineage>
</organism>
<protein>
    <recommendedName>
        <fullName evidence="3">Radical SAM protein</fullName>
    </recommendedName>
</protein>